<organism evidence="1 2">
    <name type="scientific">Pristionchus mayeri</name>
    <dbReference type="NCBI Taxonomy" id="1317129"/>
    <lineage>
        <taxon>Eukaryota</taxon>
        <taxon>Metazoa</taxon>
        <taxon>Ecdysozoa</taxon>
        <taxon>Nematoda</taxon>
        <taxon>Chromadorea</taxon>
        <taxon>Rhabditida</taxon>
        <taxon>Rhabditina</taxon>
        <taxon>Diplogasteromorpha</taxon>
        <taxon>Diplogasteroidea</taxon>
        <taxon>Neodiplogasteridae</taxon>
        <taxon>Pristionchus</taxon>
    </lineage>
</organism>
<gene>
    <name evidence="1" type="ORF">PMAYCL1PPCAC_12911</name>
</gene>
<keyword evidence="2" id="KW-1185">Reference proteome</keyword>
<name>A0AAN4ZPI1_9BILA</name>
<reference evidence="2" key="1">
    <citation type="submission" date="2022-10" db="EMBL/GenBank/DDBJ databases">
        <title>Genome assembly of Pristionchus species.</title>
        <authorList>
            <person name="Yoshida K."/>
            <person name="Sommer R.J."/>
        </authorList>
    </citation>
    <scope>NUCLEOTIDE SEQUENCE [LARGE SCALE GENOMIC DNA]</scope>
    <source>
        <strain evidence="2">RS5460</strain>
    </source>
</reference>
<dbReference type="EMBL" id="BTRK01000003">
    <property type="protein sequence ID" value="GMR42716.1"/>
    <property type="molecule type" value="Genomic_DNA"/>
</dbReference>
<feature type="non-terminal residue" evidence="1">
    <location>
        <position position="1"/>
    </location>
</feature>
<evidence type="ECO:0000313" key="1">
    <source>
        <dbReference type="EMBL" id="GMR42716.1"/>
    </source>
</evidence>
<protein>
    <submittedName>
        <fullName evidence="1">Uncharacterized protein</fullName>
    </submittedName>
</protein>
<dbReference type="Proteomes" id="UP001328107">
    <property type="component" value="Unassembled WGS sequence"/>
</dbReference>
<accession>A0AAN4ZPI1</accession>
<dbReference type="Pfam" id="PF05075">
    <property type="entry name" value="DUF684"/>
    <property type="match status" value="1"/>
</dbReference>
<dbReference type="AlphaFoldDB" id="A0AAN4ZPI1"/>
<dbReference type="InterPro" id="IPR007767">
    <property type="entry name" value="DUF684"/>
</dbReference>
<comment type="caution">
    <text evidence="1">The sequence shown here is derived from an EMBL/GenBank/DDBJ whole genome shotgun (WGS) entry which is preliminary data.</text>
</comment>
<evidence type="ECO:0000313" key="2">
    <source>
        <dbReference type="Proteomes" id="UP001328107"/>
    </source>
</evidence>
<proteinExistence type="predicted"/>
<sequence>SVADTYFKMAGNVVNFLVSFGNGDGTVRKVEAAVKEMSSEIIRELKETKSVCLEAQFDEISTKTGTLLESLNDAIIALSGRNNNVGWQNVVKKFLLRCQKAQPEELLLDVKNLPRDRNPIHSRMLADDLKQNRTLEKARQRIAEVVSTLIFKTEIAVIIEKAHELMNTTDEDISFYVNGDHFKDRMPKVVEYAFVIAMHNS</sequence>